<name>A0A444XGP9_ARAHY</name>
<dbReference type="InterPro" id="IPR012337">
    <property type="entry name" value="RNaseH-like_sf"/>
</dbReference>
<dbReference type="PANTHER" id="PTHR47723">
    <property type="entry name" value="OS05G0353850 PROTEIN"/>
    <property type="match status" value="1"/>
</dbReference>
<dbReference type="Proteomes" id="UP000289738">
    <property type="component" value="Chromosome B09"/>
</dbReference>
<dbReference type="InterPro" id="IPR044730">
    <property type="entry name" value="RNase_H-like_dom_plant"/>
</dbReference>
<dbReference type="GO" id="GO:0003676">
    <property type="term" value="F:nucleic acid binding"/>
    <property type="evidence" value="ECO:0007669"/>
    <property type="project" value="InterPro"/>
</dbReference>
<sequence>MNVDAEFKNKEGVAAMVMRDNTGKLLLGNAVKFRAISSQAAEAYAIRQALIIAKNLGMKNVSVESDSLPLIQSIKSRSSIGEVDAILQDIWHLLDSVPGSGLRGCREKEMFWLMRWRD</sequence>
<protein>
    <recommendedName>
        <fullName evidence="1">RNase H type-1 domain-containing protein</fullName>
    </recommendedName>
</protein>
<dbReference type="InterPro" id="IPR053151">
    <property type="entry name" value="RNase_H-like"/>
</dbReference>
<evidence type="ECO:0000259" key="1">
    <source>
        <dbReference type="Pfam" id="PF13456"/>
    </source>
</evidence>
<accession>A0A444XGP9</accession>
<dbReference type="AlphaFoldDB" id="A0A444XGP9"/>
<feature type="domain" description="RNase H type-1" evidence="1">
    <location>
        <begin position="2"/>
        <end position="96"/>
    </location>
</feature>
<dbReference type="Pfam" id="PF13456">
    <property type="entry name" value="RVT_3"/>
    <property type="match status" value="1"/>
</dbReference>
<evidence type="ECO:0000313" key="3">
    <source>
        <dbReference type="Proteomes" id="UP000289738"/>
    </source>
</evidence>
<dbReference type="InterPro" id="IPR036397">
    <property type="entry name" value="RNaseH_sf"/>
</dbReference>
<reference evidence="2 3" key="1">
    <citation type="submission" date="2019-01" db="EMBL/GenBank/DDBJ databases">
        <title>Sequencing of cultivated peanut Arachis hypogaea provides insights into genome evolution and oil improvement.</title>
        <authorList>
            <person name="Chen X."/>
        </authorList>
    </citation>
    <scope>NUCLEOTIDE SEQUENCE [LARGE SCALE GENOMIC DNA]</scope>
    <source>
        <strain evidence="3">cv. Fuhuasheng</strain>
        <tissue evidence="2">Leaves</tissue>
    </source>
</reference>
<proteinExistence type="predicted"/>
<dbReference type="CDD" id="cd06222">
    <property type="entry name" value="RNase_H_like"/>
    <property type="match status" value="1"/>
</dbReference>
<keyword evidence="3" id="KW-1185">Reference proteome</keyword>
<evidence type="ECO:0000313" key="2">
    <source>
        <dbReference type="EMBL" id="RYQ88964.1"/>
    </source>
</evidence>
<dbReference type="SUPFAM" id="SSF53098">
    <property type="entry name" value="Ribonuclease H-like"/>
    <property type="match status" value="1"/>
</dbReference>
<dbReference type="Gene3D" id="3.30.420.10">
    <property type="entry name" value="Ribonuclease H-like superfamily/Ribonuclease H"/>
    <property type="match status" value="1"/>
</dbReference>
<gene>
    <name evidence="2" type="ORF">Ahy_B09g095850</name>
</gene>
<dbReference type="EMBL" id="SDMP01000019">
    <property type="protein sequence ID" value="RYQ88964.1"/>
    <property type="molecule type" value="Genomic_DNA"/>
</dbReference>
<comment type="caution">
    <text evidence="2">The sequence shown here is derived from an EMBL/GenBank/DDBJ whole genome shotgun (WGS) entry which is preliminary data.</text>
</comment>
<dbReference type="InterPro" id="IPR002156">
    <property type="entry name" value="RNaseH_domain"/>
</dbReference>
<organism evidence="2 3">
    <name type="scientific">Arachis hypogaea</name>
    <name type="common">Peanut</name>
    <dbReference type="NCBI Taxonomy" id="3818"/>
    <lineage>
        <taxon>Eukaryota</taxon>
        <taxon>Viridiplantae</taxon>
        <taxon>Streptophyta</taxon>
        <taxon>Embryophyta</taxon>
        <taxon>Tracheophyta</taxon>
        <taxon>Spermatophyta</taxon>
        <taxon>Magnoliopsida</taxon>
        <taxon>eudicotyledons</taxon>
        <taxon>Gunneridae</taxon>
        <taxon>Pentapetalae</taxon>
        <taxon>rosids</taxon>
        <taxon>fabids</taxon>
        <taxon>Fabales</taxon>
        <taxon>Fabaceae</taxon>
        <taxon>Papilionoideae</taxon>
        <taxon>50 kb inversion clade</taxon>
        <taxon>dalbergioids sensu lato</taxon>
        <taxon>Dalbergieae</taxon>
        <taxon>Pterocarpus clade</taxon>
        <taxon>Arachis</taxon>
    </lineage>
</organism>
<dbReference type="GO" id="GO:0004523">
    <property type="term" value="F:RNA-DNA hybrid ribonuclease activity"/>
    <property type="evidence" value="ECO:0007669"/>
    <property type="project" value="InterPro"/>
</dbReference>
<dbReference type="PANTHER" id="PTHR47723:SF19">
    <property type="entry name" value="POLYNUCLEOTIDYL TRANSFERASE, RIBONUCLEASE H-LIKE SUPERFAMILY PROTEIN"/>
    <property type="match status" value="1"/>
</dbReference>